<proteinExistence type="inferred from homology"/>
<dbReference type="InterPro" id="IPR011234">
    <property type="entry name" value="Fumarylacetoacetase-like_C"/>
</dbReference>
<feature type="domain" description="Fumarylacetoacetase-like C-terminal" evidence="3">
    <location>
        <begin position="91"/>
        <end position="292"/>
    </location>
</feature>
<reference evidence="4 5" key="1">
    <citation type="submission" date="2019-03" db="EMBL/GenBank/DDBJ databases">
        <title>Genomic Encyclopedia of Type Strains, Phase IV (KMG-IV): sequencing the most valuable type-strain genomes for metagenomic binning, comparative biology and taxonomic classification.</title>
        <authorList>
            <person name="Goeker M."/>
        </authorList>
    </citation>
    <scope>NUCLEOTIDE SEQUENCE [LARGE SCALE GENOMIC DNA]</scope>
    <source>
        <strain evidence="4 5">DSM 9035</strain>
    </source>
</reference>
<dbReference type="GO" id="GO:0044281">
    <property type="term" value="P:small molecule metabolic process"/>
    <property type="evidence" value="ECO:0007669"/>
    <property type="project" value="UniProtKB-ARBA"/>
</dbReference>
<dbReference type="SUPFAM" id="SSF56529">
    <property type="entry name" value="FAH"/>
    <property type="match status" value="1"/>
</dbReference>
<dbReference type="InterPro" id="IPR036663">
    <property type="entry name" value="Fumarylacetoacetase_C_sf"/>
</dbReference>
<dbReference type="PANTHER" id="PTHR42796">
    <property type="entry name" value="FUMARYLACETOACETATE HYDROLASE DOMAIN-CONTAINING PROTEIN 2A-RELATED"/>
    <property type="match status" value="1"/>
</dbReference>
<dbReference type="OrthoDB" id="5197601at2"/>
<protein>
    <submittedName>
        <fullName evidence="4">2-keto-4-pentenoate hydratase/2-oxohepta-3-ene-1,7-dioic acid hydratase in catechol pathway</fullName>
    </submittedName>
</protein>
<gene>
    <name evidence="4" type="ORF">EDC64_101220</name>
</gene>
<evidence type="ECO:0000313" key="4">
    <source>
        <dbReference type="EMBL" id="TCT07701.1"/>
    </source>
</evidence>
<accession>A0A4R3M396</accession>
<dbReference type="EMBL" id="SMAI01000001">
    <property type="protein sequence ID" value="TCT07701.1"/>
    <property type="molecule type" value="Genomic_DNA"/>
</dbReference>
<dbReference type="GO" id="GO:0046872">
    <property type="term" value="F:metal ion binding"/>
    <property type="evidence" value="ECO:0007669"/>
    <property type="project" value="UniProtKB-KW"/>
</dbReference>
<comment type="caution">
    <text evidence="4">The sequence shown here is derived from an EMBL/GenBank/DDBJ whole genome shotgun (WGS) entry which is preliminary data.</text>
</comment>
<organism evidence="4 5">
    <name type="scientific">Aquabacter spiritensis</name>
    <dbReference type="NCBI Taxonomy" id="933073"/>
    <lineage>
        <taxon>Bacteria</taxon>
        <taxon>Pseudomonadati</taxon>
        <taxon>Pseudomonadota</taxon>
        <taxon>Alphaproteobacteria</taxon>
        <taxon>Hyphomicrobiales</taxon>
        <taxon>Xanthobacteraceae</taxon>
        <taxon>Aquabacter</taxon>
    </lineage>
</organism>
<evidence type="ECO:0000313" key="5">
    <source>
        <dbReference type="Proteomes" id="UP000294664"/>
    </source>
</evidence>
<sequence>MRFVTFRLSGAVRAGILQGDAADPADRVFDLGHPAFAAALDGCAPLMEALVERGLPGMVAALSVRPLPEKAALRLGEVALLAPLTPRRIHALAFNYKDALEERKMAPPDAPVLFAKQPETVIGPGAAIRIPPDVGGCTYEVEIAAVIGRRAEGVARADALAHVAGYTIFNDVSASELIKRDGGFARGKNLPTFGPLGPYLASADEVGDPHQLRLALEVDGATLQAGVSSDLVFDIADLIAFLSARAALEPGDVIATGTPAGVAGMRTPPAWLRPGSMVCARVEKLGALINPVAAGEPYGV</sequence>
<dbReference type="Pfam" id="PF01557">
    <property type="entry name" value="FAA_hydrolase"/>
    <property type="match status" value="1"/>
</dbReference>
<name>A0A4R3M396_9HYPH</name>
<evidence type="ECO:0000256" key="1">
    <source>
        <dbReference type="ARBA" id="ARBA00010211"/>
    </source>
</evidence>
<dbReference type="GO" id="GO:0003824">
    <property type="term" value="F:catalytic activity"/>
    <property type="evidence" value="ECO:0007669"/>
    <property type="project" value="InterPro"/>
</dbReference>
<dbReference type="AlphaFoldDB" id="A0A4R3M396"/>
<keyword evidence="5" id="KW-1185">Reference proteome</keyword>
<evidence type="ECO:0000256" key="2">
    <source>
        <dbReference type="ARBA" id="ARBA00022723"/>
    </source>
</evidence>
<evidence type="ECO:0000259" key="3">
    <source>
        <dbReference type="Pfam" id="PF01557"/>
    </source>
</evidence>
<dbReference type="RefSeq" id="WP_132028803.1">
    <property type="nucleotide sequence ID" value="NZ_SMAI01000001.1"/>
</dbReference>
<comment type="similarity">
    <text evidence="1">Belongs to the FAH family.</text>
</comment>
<dbReference type="Proteomes" id="UP000294664">
    <property type="component" value="Unassembled WGS sequence"/>
</dbReference>
<dbReference type="InterPro" id="IPR051121">
    <property type="entry name" value="FAH"/>
</dbReference>
<keyword evidence="2" id="KW-0479">Metal-binding</keyword>
<dbReference type="PANTHER" id="PTHR42796:SF4">
    <property type="entry name" value="FUMARYLACETOACETATE HYDROLASE DOMAIN-CONTAINING PROTEIN 2A"/>
    <property type="match status" value="1"/>
</dbReference>
<dbReference type="Gene3D" id="3.90.850.10">
    <property type="entry name" value="Fumarylacetoacetase-like, C-terminal domain"/>
    <property type="match status" value="1"/>
</dbReference>